<keyword evidence="2" id="KW-1185">Reference proteome</keyword>
<dbReference type="Proteomes" id="UP000323632">
    <property type="component" value="Unassembled WGS sequence"/>
</dbReference>
<accession>A0A5M6CHT2</accession>
<reference evidence="1 2" key="1">
    <citation type="submission" date="2019-09" db="EMBL/GenBank/DDBJ databases">
        <title>Genome sequence and assembly of Taibaiella sp.</title>
        <authorList>
            <person name="Chhetri G."/>
        </authorList>
    </citation>
    <scope>NUCLEOTIDE SEQUENCE [LARGE SCALE GENOMIC DNA]</scope>
    <source>
        <strain evidence="1 2">KVB11</strain>
    </source>
</reference>
<dbReference type="AlphaFoldDB" id="A0A5M6CHT2"/>
<name>A0A5M6CHT2_9BACT</name>
<organism evidence="1 2">
    <name type="scientific">Taibaiella lutea</name>
    <dbReference type="NCBI Taxonomy" id="2608001"/>
    <lineage>
        <taxon>Bacteria</taxon>
        <taxon>Pseudomonadati</taxon>
        <taxon>Bacteroidota</taxon>
        <taxon>Chitinophagia</taxon>
        <taxon>Chitinophagales</taxon>
        <taxon>Chitinophagaceae</taxon>
        <taxon>Taibaiella</taxon>
    </lineage>
</organism>
<gene>
    <name evidence="1" type="ORF">F0919_09220</name>
</gene>
<dbReference type="RefSeq" id="WP_150032457.1">
    <property type="nucleotide sequence ID" value="NZ_VWSH01000002.1"/>
</dbReference>
<proteinExistence type="predicted"/>
<sequence length="138" mass="16096">MTYYTATIYNSSGHKITILPFIYGIVNSTDTIKLNEGDSFLLAEGIFDGDVLNPGFVSNRFNGPVDSTLVLFDNQYKMMHYTYVPDSLKGNYYLYDNPRNLWNSTISYEFTRIKDKNDNYTNVHKYIFTEQDYLDARE</sequence>
<protein>
    <submittedName>
        <fullName evidence="1">Uncharacterized protein</fullName>
    </submittedName>
</protein>
<evidence type="ECO:0000313" key="2">
    <source>
        <dbReference type="Proteomes" id="UP000323632"/>
    </source>
</evidence>
<comment type="caution">
    <text evidence="1">The sequence shown here is derived from an EMBL/GenBank/DDBJ whole genome shotgun (WGS) entry which is preliminary data.</text>
</comment>
<evidence type="ECO:0000313" key="1">
    <source>
        <dbReference type="EMBL" id="KAA5534778.1"/>
    </source>
</evidence>
<dbReference type="EMBL" id="VWSH01000002">
    <property type="protein sequence ID" value="KAA5534778.1"/>
    <property type="molecule type" value="Genomic_DNA"/>
</dbReference>